<dbReference type="EMBL" id="GBXM01073137">
    <property type="protein sequence ID" value="JAH35440.1"/>
    <property type="molecule type" value="Transcribed_RNA"/>
</dbReference>
<sequence length="27" mass="3353">MYMIAYFSVLMYIHFNYFPFQPSNNLT</sequence>
<reference evidence="1" key="1">
    <citation type="submission" date="2014-11" db="EMBL/GenBank/DDBJ databases">
        <authorList>
            <person name="Amaro Gonzalez C."/>
        </authorList>
    </citation>
    <scope>NUCLEOTIDE SEQUENCE</scope>
</reference>
<proteinExistence type="predicted"/>
<organism evidence="1">
    <name type="scientific">Anguilla anguilla</name>
    <name type="common">European freshwater eel</name>
    <name type="synonym">Muraena anguilla</name>
    <dbReference type="NCBI Taxonomy" id="7936"/>
    <lineage>
        <taxon>Eukaryota</taxon>
        <taxon>Metazoa</taxon>
        <taxon>Chordata</taxon>
        <taxon>Craniata</taxon>
        <taxon>Vertebrata</taxon>
        <taxon>Euteleostomi</taxon>
        <taxon>Actinopterygii</taxon>
        <taxon>Neopterygii</taxon>
        <taxon>Teleostei</taxon>
        <taxon>Anguilliformes</taxon>
        <taxon>Anguillidae</taxon>
        <taxon>Anguilla</taxon>
    </lineage>
</organism>
<protein>
    <submittedName>
        <fullName evidence="1">Uncharacterized protein</fullName>
    </submittedName>
</protein>
<accession>A0A0E9S463</accession>
<dbReference type="AlphaFoldDB" id="A0A0E9S463"/>
<evidence type="ECO:0000313" key="1">
    <source>
        <dbReference type="EMBL" id="JAH35440.1"/>
    </source>
</evidence>
<dbReference type="EMBL" id="GBXM01077243">
    <property type="protein sequence ID" value="JAH31334.1"/>
    <property type="molecule type" value="Transcribed_RNA"/>
</dbReference>
<reference evidence="1" key="2">
    <citation type="journal article" date="2015" name="Fish Shellfish Immunol.">
        <title>Early steps in the European eel (Anguilla anguilla)-Vibrio vulnificus interaction in the gills: Role of the RtxA13 toxin.</title>
        <authorList>
            <person name="Callol A."/>
            <person name="Pajuelo D."/>
            <person name="Ebbesson L."/>
            <person name="Teles M."/>
            <person name="MacKenzie S."/>
            <person name="Amaro C."/>
        </authorList>
    </citation>
    <scope>NUCLEOTIDE SEQUENCE</scope>
</reference>
<name>A0A0E9S463_ANGAN</name>